<dbReference type="AlphaFoldDB" id="A0A9J6AUN6"/>
<organism evidence="1 2">
    <name type="scientific">Solanum commersonii</name>
    <name type="common">Commerson's wild potato</name>
    <name type="synonym">Commerson's nightshade</name>
    <dbReference type="NCBI Taxonomy" id="4109"/>
    <lineage>
        <taxon>Eukaryota</taxon>
        <taxon>Viridiplantae</taxon>
        <taxon>Streptophyta</taxon>
        <taxon>Embryophyta</taxon>
        <taxon>Tracheophyta</taxon>
        <taxon>Spermatophyta</taxon>
        <taxon>Magnoliopsida</taxon>
        <taxon>eudicotyledons</taxon>
        <taxon>Gunneridae</taxon>
        <taxon>Pentapetalae</taxon>
        <taxon>asterids</taxon>
        <taxon>lamiids</taxon>
        <taxon>Solanales</taxon>
        <taxon>Solanaceae</taxon>
        <taxon>Solanoideae</taxon>
        <taxon>Solaneae</taxon>
        <taxon>Solanum</taxon>
    </lineage>
</organism>
<dbReference type="EMBL" id="JACXVP010000002">
    <property type="protein sequence ID" value="KAG5628246.1"/>
    <property type="molecule type" value="Genomic_DNA"/>
</dbReference>
<reference evidence="1 2" key="1">
    <citation type="submission" date="2020-09" db="EMBL/GenBank/DDBJ databases">
        <title>De no assembly of potato wild relative species, Solanum commersonii.</title>
        <authorList>
            <person name="Cho K."/>
        </authorList>
    </citation>
    <scope>NUCLEOTIDE SEQUENCE [LARGE SCALE GENOMIC DNA]</scope>
    <source>
        <strain evidence="1">LZ3.2</strain>
        <tissue evidence="1">Leaf</tissue>
    </source>
</reference>
<keyword evidence="2" id="KW-1185">Reference proteome</keyword>
<protein>
    <submittedName>
        <fullName evidence="1">Uncharacterized protein</fullName>
    </submittedName>
</protein>
<name>A0A9J6AUN6_SOLCO</name>
<gene>
    <name evidence="1" type="ORF">H5410_013464</name>
</gene>
<dbReference type="Proteomes" id="UP000824120">
    <property type="component" value="Chromosome 2"/>
</dbReference>
<sequence length="173" mass="20626">MVSRCWCCEGYNQETMSHLFLTAPITVRLWKQFANFARINIDGLQLHQLVKEWWSVDTTYKLRQVYKAIPVLIIWELWKRRNTRKYGKYTTFCVMVQHIHTTIHHMFKGLYLWLRIYKPKLHHYVVKWELPVQSGIKCNTDRASKGNPGPSSYGFYIRNHNDDLCYAQADVLG</sequence>
<proteinExistence type="predicted"/>
<dbReference type="OrthoDB" id="1226698at2759"/>
<comment type="caution">
    <text evidence="1">The sequence shown here is derived from an EMBL/GenBank/DDBJ whole genome shotgun (WGS) entry which is preliminary data.</text>
</comment>
<evidence type="ECO:0000313" key="2">
    <source>
        <dbReference type="Proteomes" id="UP000824120"/>
    </source>
</evidence>
<evidence type="ECO:0000313" key="1">
    <source>
        <dbReference type="EMBL" id="KAG5628246.1"/>
    </source>
</evidence>
<accession>A0A9J6AUN6</accession>